<dbReference type="SUPFAM" id="SSF103481">
    <property type="entry name" value="Multidrug resistance efflux transporter EmrE"/>
    <property type="match status" value="1"/>
</dbReference>
<organism evidence="9 10">
    <name type="scientific">Terribacillus halophilus</name>
    <dbReference type="NCBI Taxonomy" id="361279"/>
    <lineage>
        <taxon>Bacteria</taxon>
        <taxon>Bacillati</taxon>
        <taxon>Bacillota</taxon>
        <taxon>Bacilli</taxon>
        <taxon>Bacillales</taxon>
        <taxon>Bacillaceae</taxon>
        <taxon>Terribacillus</taxon>
    </lineage>
</organism>
<dbReference type="InterPro" id="IPR037185">
    <property type="entry name" value="EmrE-like"/>
</dbReference>
<evidence type="ECO:0000256" key="4">
    <source>
        <dbReference type="ARBA" id="ARBA00022692"/>
    </source>
</evidence>
<protein>
    <submittedName>
        <fullName evidence="9">Small multidrug resistance pump/multidrug resistance protein EbrA</fullName>
    </submittedName>
</protein>
<keyword evidence="5 8" id="KW-1133">Transmembrane helix</keyword>
<dbReference type="RefSeq" id="WP_093727859.1">
    <property type="nucleotide sequence ID" value="NZ_FMZB01000008.1"/>
</dbReference>
<dbReference type="InterPro" id="IPR045324">
    <property type="entry name" value="Small_multidrug_res"/>
</dbReference>
<dbReference type="FunFam" id="1.10.3730.20:FF:000001">
    <property type="entry name" value="Quaternary ammonium compound resistance transporter SugE"/>
    <property type="match status" value="1"/>
</dbReference>
<evidence type="ECO:0000256" key="1">
    <source>
        <dbReference type="ARBA" id="ARBA00004651"/>
    </source>
</evidence>
<dbReference type="OrthoDB" id="21828at2"/>
<dbReference type="STRING" id="361279.SAMN05421663_1085"/>
<dbReference type="EMBL" id="FMZB01000008">
    <property type="protein sequence ID" value="SDD22875.1"/>
    <property type="molecule type" value="Genomic_DNA"/>
</dbReference>
<evidence type="ECO:0000256" key="6">
    <source>
        <dbReference type="ARBA" id="ARBA00023136"/>
    </source>
</evidence>
<gene>
    <name evidence="9" type="ORF">SAMN05421663_1085</name>
</gene>
<dbReference type="Proteomes" id="UP000198666">
    <property type="component" value="Unassembled WGS sequence"/>
</dbReference>
<evidence type="ECO:0000313" key="10">
    <source>
        <dbReference type="Proteomes" id="UP000198666"/>
    </source>
</evidence>
<dbReference type="PANTHER" id="PTHR30561">
    <property type="entry name" value="SMR FAMILY PROTON-DEPENDENT DRUG EFFLUX TRANSPORTER SUGE"/>
    <property type="match status" value="1"/>
</dbReference>
<keyword evidence="6 8" id="KW-0472">Membrane</keyword>
<keyword evidence="2" id="KW-0813">Transport</keyword>
<dbReference type="Gene3D" id="1.10.3730.20">
    <property type="match status" value="1"/>
</dbReference>
<evidence type="ECO:0000256" key="3">
    <source>
        <dbReference type="ARBA" id="ARBA00022475"/>
    </source>
</evidence>
<feature type="transmembrane region" description="Helical" evidence="8">
    <location>
        <begin position="57"/>
        <end position="79"/>
    </location>
</feature>
<proteinExistence type="inferred from homology"/>
<evidence type="ECO:0000256" key="7">
    <source>
        <dbReference type="RuleBase" id="RU003942"/>
    </source>
</evidence>
<keyword evidence="4 7" id="KW-0812">Transmembrane</keyword>
<dbReference type="InterPro" id="IPR000390">
    <property type="entry name" value="Small_drug/metabolite_transptr"/>
</dbReference>
<evidence type="ECO:0000256" key="5">
    <source>
        <dbReference type="ARBA" id="ARBA00022989"/>
    </source>
</evidence>
<dbReference type="PANTHER" id="PTHR30561:SF1">
    <property type="entry name" value="MULTIDRUG TRANSPORTER EMRE"/>
    <property type="match status" value="1"/>
</dbReference>
<comment type="similarity">
    <text evidence="7">Belongs to the drug/metabolite transporter (DMT) superfamily. Small multidrug resistance (SMR) (TC 2.A.7.1) family.</text>
</comment>
<keyword evidence="10" id="KW-1185">Reference proteome</keyword>
<feature type="transmembrane region" description="Helical" evidence="8">
    <location>
        <begin position="32"/>
        <end position="50"/>
    </location>
</feature>
<comment type="subcellular location">
    <subcellularLocation>
        <location evidence="1 7">Cell membrane</location>
        <topology evidence="1 7">Multi-pass membrane protein</topology>
    </subcellularLocation>
</comment>
<feature type="transmembrane region" description="Helical" evidence="8">
    <location>
        <begin position="85"/>
        <end position="102"/>
    </location>
</feature>
<evidence type="ECO:0000313" key="9">
    <source>
        <dbReference type="EMBL" id="SDD22875.1"/>
    </source>
</evidence>
<accession>A0A1G6T3D2</accession>
<dbReference type="AlphaFoldDB" id="A0A1G6T3D2"/>
<dbReference type="GO" id="GO:0022857">
    <property type="term" value="F:transmembrane transporter activity"/>
    <property type="evidence" value="ECO:0007669"/>
    <property type="project" value="InterPro"/>
</dbReference>
<name>A0A1G6T3D2_9BACI</name>
<reference evidence="10" key="1">
    <citation type="submission" date="2016-10" db="EMBL/GenBank/DDBJ databases">
        <authorList>
            <person name="Varghese N."/>
            <person name="Submissions S."/>
        </authorList>
    </citation>
    <scope>NUCLEOTIDE SEQUENCE [LARGE SCALE GENOMIC DNA]</scope>
    <source>
        <strain evidence="10">DSM 21620</strain>
    </source>
</reference>
<keyword evidence="3" id="KW-1003">Cell membrane</keyword>
<sequence>MAYLLLAASIIFEVFGSTMLKLSDGFKKVLPIVGVILGYGICFYALSLTLKALPLGLVYATWSGVGTILTAVIGVMLFQDKITKKGFIGIGFLVIGLVLMNISK</sequence>
<dbReference type="Pfam" id="PF00893">
    <property type="entry name" value="Multi_Drug_Res"/>
    <property type="match status" value="1"/>
</dbReference>
<evidence type="ECO:0000256" key="2">
    <source>
        <dbReference type="ARBA" id="ARBA00022448"/>
    </source>
</evidence>
<evidence type="ECO:0000256" key="8">
    <source>
        <dbReference type="SAM" id="Phobius"/>
    </source>
</evidence>
<dbReference type="GO" id="GO:0005886">
    <property type="term" value="C:plasma membrane"/>
    <property type="evidence" value="ECO:0007669"/>
    <property type="project" value="UniProtKB-SubCell"/>
</dbReference>